<evidence type="ECO:0000256" key="6">
    <source>
        <dbReference type="SAM" id="MobiDB-lite"/>
    </source>
</evidence>
<dbReference type="InterPro" id="IPR025944">
    <property type="entry name" value="Sigma_54_int_dom_CS"/>
</dbReference>
<dbReference type="KEGG" id="rml:FF011L_31250"/>
<evidence type="ECO:0000256" key="5">
    <source>
        <dbReference type="PROSITE-ProRule" id="PRU00169"/>
    </source>
</evidence>
<dbReference type="SUPFAM" id="SSF52172">
    <property type="entry name" value="CheY-like"/>
    <property type="match status" value="1"/>
</dbReference>
<keyword evidence="5" id="KW-0597">Phosphoprotein</keyword>
<dbReference type="GO" id="GO:0000160">
    <property type="term" value="P:phosphorelay signal transduction system"/>
    <property type="evidence" value="ECO:0007669"/>
    <property type="project" value="InterPro"/>
</dbReference>
<dbReference type="CDD" id="cd00156">
    <property type="entry name" value="REC"/>
    <property type="match status" value="1"/>
</dbReference>
<keyword evidence="2" id="KW-0067">ATP-binding</keyword>
<organism evidence="9 10">
    <name type="scientific">Roseimaritima multifibrata</name>
    <dbReference type="NCBI Taxonomy" id="1930274"/>
    <lineage>
        <taxon>Bacteria</taxon>
        <taxon>Pseudomonadati</taxon>
        <taxon>Planctomycetota</taxon>
        <taxon>Planctomycetia</taxon>
        <taxon>Pirellulales</taxon>
        <taxon>Pirellulaceae</taxon>
        <taxon>Roseimaritima</taxon>
    </lineage>
</organism>
<dbReference type="Gene3D" id="3.40.50.300">
    <property type="entry name" value="P-loop containing nucleotide triphosphate hydrolases"/>
    <property type="match status" value="1"/>
</dbReference>
<dbReference type="InterPro" id="IPR002078">
    <property type="entry name" value="Sigma_54_int"/>
</dbReference>
<dbReference type="SMART" id="SM00382">
    <property type="entry name" value="AAA"/>
    <property type="match status" value="1"/>
</dbReference>
<keyword evidence="4" id="KW-0804">Transcription</keyword>
<dbReference type="CDD" id="cd00009">
    <property type="entry name" value="AAA"/>
    <property type="match status" value="1"/>
</dbReference>
<dbReference type="InterPro" id="IPR002197">
    <property type="entry name" value="HTH_Fis"/>
</dbReference>
<evidence type="ECO:0000256" key="1">
    <source>
        <dbReference type="ARBA" id="ARBA00022741"/>
    </source>
</evidence>
<evidence type="ECO:0000313" key="10">
    <source>
        <dbReference type="Proteomes" id="UP000320672"/>
    </source>
</evidence>
<dbReference type="InterPro" id="IPR011006">
    <property type="entry name" value="CheY-like_superfamily"/>
</dbReference>
<dbReference type="InterPro" id="IPR025662">
    <property type="entry name" value="Sigma_54_int_dom_ATP-bd_1"/>
</dbReference>
<dbReference type="EMBL" id="CP036262">
    <property type="protein sequence ID" value="QDS94346.1"/>
    <property type="molecule type" value="Genomic_DNA"/>
</dbReference>
<evidence type="ECO:0000256" key="3">
    <source>
        <dbReference type="ARBA" id="ARBA00023015"/>
    </source>
</evidence>
<dbReference type="Proteomes" id="UP000320672">
    <property type="component" value="Chromosome"/>
</dbReference>
<dbReference type="FunFam" id="3.40.50.300:FF:000006">
    <property type="entry name" value="DNA-binding transcriptional regulator NtrC"/>
    <property type="match status" value="1"/>
</dbReference>
<dbReference type="GO" id="GO:0005524">
    <property type="term" value="F:ATP binding"/>
    <property type="evidence" value="ECO:0007669"/>
    <property type="project" value="UniProtKB-KW"/>
</dbReference>
<dbReference type="InterPro" id="IPR001789">
    <property type="entry name" value="Sig_transdc_resp-reg_receiver"/>
</dbReference>
<dbReference type="RefSeq" id="WP_145352393.1">
    <property type="nucleotide sequence ID" value="NZ_CP036262.1"/>
</dbReference>
<reference evidence="9 10" key="1">
    <citation type="submission" date="2019-02" db="EMBL/GenBank/DDBJ databases">
        <title>Deep-cultivation of Planctomycetes and their phenomic and genomic characterization uncovers novel biology.</title>
        <authorList>
            <person name="Wiegand S."/>
            <person name="Jogler M."/>
            <person name="Boedeker C."/>
            <person name="Pinto D."/>
            <person name="Vollmers J."/>
            <person name="Rivas-Marin E."/>
            <person name="Kohn T."/>
            <person name="Peeters S.H."/>
            <person name="Heuer A."/>
            <person name="Rast P."/>
            <person name="Oberbeckmann S."/>
            <person name="Bunk B."/>
            <person name="Jeske O."/>
            <person name="Meyerdierks A."/>
            <person name="Storesund J.E."/>
            <person name="Kallscheuer N."/>
            <person name="Luecker S."/>
            <person name="Lage O.M."/>
            <person name="Pohl T."/>
            <person name="Merkel B.J."/>
            <person name="Hornburger P."/>
            <person name="Mueller R.-W."/>
            <person name="Bruemmer F."/>
            <person name="Labrenz M."/>
            <person name="Spormann A.M."/>
            <person name="Op den Camp H."/>
            <person name="Overmann J."/>
            <person name="Amann R."/>
            <person name="Jetten M.S.M."/>
            <person name="Mascher T."/>
            <person name="Medema M.H."/>
            <person name="Devos D.P."/>
            <person name="Kaster A.-K."/>
            <person name="Ovreas L."/>
            <person name="Rohde M."/>
            <person name="Galperin M.Y."/>
            <person name="Jogler C."/>
        </authorList>
    </citation>
    <scope>NUCLEOTIDE SEQUENCE [LARGE SCALE GENOMIC DNA]</scope>
    <source>
        <strain evidence="9 10">FF011L</strain>
    </source>
</reference>
<feature type="domain" description="Response regulatory" evidence="8">
    <location>
        <begin position="8"/>
        <end position="122"/>
    </location>
</feature>
<dbReference type="Pfam" id="PF25601">
    <property type="entry name" value="AAA_lid_14"/>
    <property type="match status" value="1"/>
</dbReference>
<dbReference type="Gene3D" id="3.40.50.2300">
    <property type="match status" value="1"/>
</dbReference>
<gene>
    <name evidence="9" type="primary">zraR_4</name>
    <name evidence="9" type="ORF">FF011L_31250</name>
</gene>
<keyword evidence="10" id="KW-1185">Reference proteome</keyword>
<dbReference type="GO" id="GO:0006355">
    <property type="term" value="P:regulation of DNA-templated transcription"/>
    <property type="evidence" value="ECO:0007669"/>
    <property type="project" value="InterPro"/>
</dbReference>
<accession>A0A517MHI2</accession>
<dbReference type="PROSITE" id="PS00688">
    <property type="entry name" value="SIGMA54_INTERACT_3"/>
    <property type="match status" value="1"/>
</dbReference>
<dbReference type="OrthoDB" id="9807827at2"/>
<dbReference type="SUPFAM" id="SSF52540">
    <property type="entry name" value="P-loop containing nucleoside triphosphate hydrolases"/>
    <property type="match status" value="1"/>
</dbReference>
<dbReference type="InterPro" id="IPR009057">
    <property type="entry name" value="Homeodomain-like_sf"/>
</dbReference>
<dbReference type="PANTHER" id="PTHR32071">
    <property type="entry name" value="TRANSCRIPTIONAL REGULATORY PROTEIN"/>
    <property type="match status" value="1"/>
</dbReference>
<dbReference type="SMART" id="SM00448">
    <property type="entry name" value="REC"/>
    <property type="match status" value="1"/>
</dbReference>
<dbReference type="InterPro" id="IPR058031">
    <property type="entry name" value="AAA_lid_NorR"/>
</dbReference>
<proteinExistence type="predicted"/>
<feature type="compositionally biased region" description="Low complexity" evidence="6">
    <location>
        <begin position="128"/>
        <end position="148"/>
    </location>
</feature>
<feature type="domain" description="Sigma-54 factor interaction" evidence="7">
    <location>
        <begin position="161"/>
        <end position="389"/>
    </location>
</feature>
<dbReference type="PROSITE" id="PS50110">
    <property type="entry name" value="RESPONSE_REGULATORY"/>
    <property type="match status" value="1"/>
</dbReference>
<evidence type="ECO:0000256" key="4">
    <source>
        <dbReference type="ARBA" id="ARBA00023163"/>
    </source>
</evidence>
<sequence length="477" mass="52692">MKRPRQARILIADDEPLYLQTTGELLRNEGYHCTCVSDANAAIQALQNEPFDLLLSDLSMPGNMKLELLKESRSKHAHVPLIVITGVPSLPTAIESIRLGIADYLLKPVKLEDLLGSVQRALRQAEISAPKTTTETSETSPPSAPNATDRINVESSAFAEIIGESKPMKDLTEIIQRVADSNANVLLTGESGTGKEVIAKAIHRLSARHAAPFQVIDCTAVPDSLFESVLFGHIKGSFTGAVKDQTGLLTEADKGTTFFDELGELPLGSQAKLLRAIQEQTFTPLGTSKPVTVDTRFICATNRSLANEVDAGRFRRDLYYRLAVIHIDIPTLRDRSEDIPLLANHFLKRLRPPESNIEGFSKEALERLQSYPWPGNIRELRNVVERALALVRTSTIEVSDLPQTLRNDLPTPLSAIQDLTEISRDEAMESAEHEYLIKLITKHAGNISQSARQAGLSRQGLDKLLKRHKIRAAEFRP</sequence>
<evidence type="ECO:0000259" key="7">
    <source>
        <dbReference type="PROSITE" id="PS50045"/>
    </source>
</evidence>
<dbReference type="AlphaFoldDB" id="A0A517MHI2"/>
<keyword evidence="1" id="KW-0547">Nucleotide-binding</keyword>
<feature type="modified residue" description="4-aspartylphosphate" evidence="5">
    <location>
        <position position="57"/>
    </location>
</feature>
<evidence type="ECO:0000256" key="2">
    <source>
        <dbReference type="ARBA" id="ARBA00022840"/>
    </source>
</evidence>
<dbReference type="SUPFAM" id="SSF46689">
    <property type="entry name" value="Homeodomain-like"/>
    <property type="match status" value="1"/>
</dbReference>
<protein>
    <submittedName>
        <fullName evidence="9">Transcriptional regulatory protein ZraR</fullName>
    </submittedName>
</protein>
<dbReference type="InterPro" id="IPR027417">
    <property type="entry name" value="P-loop_NTPase"/>
</dbReference>
<dbReference type="Pfam" id="PF00158">
    <property type="entry name" value="Sigma54_activat"/>
    <property type="match status" value="1"/>
</dbReference>
<evidence type="ECO:0000313" key="9">
    <source>
        <dbReference type="EMBL" id="QDS94346.1"/>
    </source>
</evidence>
<dbReference type="Gene3D" id="1.10.10.60">
    <property type="entry name" value="Homeodomain-like"/>
    <property type="match status" value="1"/>
</dbReference>
<dbReference type="PROSITE" id="PS00675">
    <property type="entry name" value="SIGMA54_INTERACT_1"/>
    <property type="match status" value="1"/>
</dbReference>
<dbReference type="InterPro" id="IPR003593">
    <property type="entry name" value="AAA+_ATPase"/>
</dbReference>
<dbReference type="PANTHER" id="PTHR32071:SF122">
    <property type="entry name" value="SIGMA FACTOR"/>
    <property type="match status" value="1"/>
</dbReference>
<name>A0A517MHI2_9BACT</name>
<dbReference type="Pfam" id="PF00072">
    <property type="entry name" value="Response_reg"/>
    <property type="match status" value="1"/>
</dbReference>
<keyword evidence="3" id="KW-0805">Transcription regulation</keyword>
<dbReference type="Pfam" id="PF02954">
    <property type="entry name" value="HTH_8"/>
    <property type="match status" value="1"/>
</dbReference>
<dbReference type="Gene3D" id="1.10.8.60">
    <property type="match status" value="1"/>
</dbReference>
<dbReference type="PROSITE" id="PS50045">
    <property type="entry name" value="SIGMA54_INTERACT_4"/>
    <property type="match status" value="1"/>
</dbReference>
<evidence type="ECO:0000259" key="8">
    <source>
        <dbReference type="PROSITE" id="PS50110"/>
    </source>
</evidence>
<feature type="region of interest" description="Disordered" evidence="6">
    <location>
        <begin position="126"/>
        <end position="150"/>
    </location>
</feature>